<gene>
    <name evidence="8" type="ORF">H8E79_03140</name>
</gene>
<feature type="transmembrane region" description="Helical" evidence="6">
    <location>
        <begin position="156"/>
        <end position="175"/>
    </location>
</feature>
<feature type="domain" description="EamA" evidence="7">
    <location>
        <begin position="154"/>
        <end position="287"/>
    </location>
</feature>
<dbReference type="PANTHER" id="PTHR32322">
    <property type="entry name" value="INNER MEMBRANE TRANSPORTER"/>
    <property type="match status" value="1"/>
</dbReference>
<feature type="transmembrane region" description="Helical" evidence="6">
    <location>
        <begin position="182"/>
        <end position="200"/>
    </location>
</feature>
<evidence type="ECO:0000259" key="7">
    <source>
        <dbReference type="Pfam" id="PF00892"/>
    </source>
</evidence>
<dbReference type="InterPro" id="IPR000620">
    <property type="entry name" value="EamA_dom"/>
</dbReference>
<evidence type="ECO:0000256" key="3">
    <source>
        <dbReference type="ARBA" id="ARBA00022692"/>
    </source>
</evidence>
<feature type="transmembrane region" description="Helical" evidence="6">
    <location>
        <begin position="68"/>
        <end position="88"/>
    </location>
</feature>
<evidence type="ECO:0000256" key="4">
    <source>
        <dbReference type="ARBA" id="ARBA00022989"/>
    </source>
</evidence>
<feature type="transmembrane region" description="Helical" evidence="6">
    <location>
        <begin position="272"/>
        <end position="288"/>
    </location>
</feature>
<protein>
    <submittedName>
        <fullName evidence="8">DMT family transporter</fullName>
    </submittedName>
</protein>
<dbReference type="EMBL" id="JACNLK010000029">
    <property type="protein sequence ID" value="MBC8208149.1"/>
    <property type="molecule type" value="Genomic_DNA"/>
</dbReference>
<feature type="transmembrane region" description="Helical" evidence="6">
    <location>
        <begin position="94"/>
        <end position="112"/>
    </location>
</feature>
<keyword evidence="3 6" id="KW-0812">Transmembrane</keyword>
<evidence type="ECO:0000313" key="9">
    <source>
        <dbReference type="Proteomes" id="UP000599024"/>
    </source>
</evidence>
<feature type="transmembrane region" description="Helical" evidence="6">
    <location>
        <begin position="247"/>
        <end position="266"/>
    </location>
</feature>
<evidence type="ECO:0000256" key="2">
    <source>
        <dbReference type="ARBA" id="ARBA00007362"/>
    </source>
</evidence>
<keyword evidence="4 6" id="KW-1133">Transmembrane helix</keyword>
<feature type="transmembrane region" description="Helical" evidence="6">
    <location>
        <begin position="124"/>
        <end position="141"/>
    </location>
</feature>
<evidence type="ECO:0000256" key="5">
    <source>
        <dbReference type="ARBA" id="ARBA00023136"/>
    </source>
</evidence>
<dbReference type="InterPro" id="IPR050638">
    <property type="entry name" value="AA-Vitamin_Transporters"/>
</dbReference>
<dbReference type="SUPFAM" id="SSF103481">
    <property type="entry name" value="Multidrug resistance efflux transporter EmrE"/>
    <property type="match status" value="2"/>
</dbReference>
<keyword evidence="5 6" id="KW-0472">Membrane</keyword>
<organism evidence="8 9">
    <name type="scientific">Candidatus Desulfatifera sulfidica</name>
    <dbReference type="NCBI Taxonomy" id="2841691"/>
    <lineage>
        <taxon>Bacteria</taxon>
        <taxon>Pseudomonadati</taxon>
        <taxon>Thermodesulfobacteriota</taxon>
        <taxon>Desulfobulbia</taxon>
        <taxon>Desulfobulbales</taxon>
        <taxon>Desulfobulbaceae</taxon>
        <taxon>Candidatus Desulfatifera</taxon>
    </lineage>
</organism>
<name>A0A8J6TDE3_9BACT</name>
<evidence type="ECO:0000256" key="6">
    <source>
        <dbReference type="SAM" id="Phobius"/>
    </source>
</evidence>
<comment type="similarity">
    <text evidence="2">Belongs to the EamA transporter family.</text>
</comment>
<dbReference type="GO" id="GO:0016020">
    <property type="term" value="C:membrane"/>
    <property type="evidence" value="ECO:0007669"/>
    <property type="project" value="UniProtKB-SubCell"/>
</dbReference>
<dbReference type="InterPro" id="IPR037185">
    <property type="entry name" value="EmrE-like"/>
</dbReference>
<dbReference type="PANTHER" id="PTHR32322:SF2">
    <property type="entry name" value="EAMA DOMAIN-CONTAINING PROTEIN"/>
    <property type="match status" value="1"/>
</dbReference>
<feature type="transmembrane region" description="Helical" evidence="6">
    <location>
        <begin position="220"/>
        <end position="240"/>
    </location>
</feature>
<sequence>MSRQPVFFVHLLMICCAGLVAGSFTVGEAIATGLDPAILTLVRFVLATFLFAPFIYWRYGLDVKISALLRYSLVSGVLVAFFWTMFLALRTTTALNTSVIFTLVPAISALYARILVGERLHGRLPALLLAAVGALWVIFRGDVGQFLTLDWNQGDLIFFGGCLVMALYTPLVRLLHRGEPMAVMTFWIMVTGCVWLLFVTGNELSGVNWGRVSFKVWSGIFYLAVFSTIISFFLSQYAILSLGPTRVMAYSYLYPLLVLVINRLLGHPWPDPVIYPGVVLLLAAMFVFQRR</sequence>
<proteinExistence type="inferred from homology"/>
<feature type="transmembrane region" description="Helical" evidence="6">
    <location>
        <begin position="38"/>
        <end position="56"/>
    </location>
</feature>
<reference evidence="8 9" key="1">
    <citation type="submission" date="2020-08" db="EMBL/GenBank/DDBJ databases">
        <title>Bridging the membrane lipid divide: bacteria of the FCB group superphylum have the potential to synthesize archaeal ether lipids.</title>
        <authorList>
            <person name="Villanueva L."/>
            <person name="Von Meijenfeldt F.A.B."/>
            <person name="Westbye A.B."/>
            <person name="Yadav S."/>
            <person name="Hopmans E.C."/>
            <person name="Dutilh B.E."/>
            <person name="Sinninghe Damste J.S."/>
        </authorList>
    </citation>
    <scope>NUCLEOTIDE SEQUENCE [LARGE SCALE GENOMIC DNA]</scope>
    <source>
        <strain evidence="8">NIOZ-UU81</strain>
    </source>
</reference>
<feature type="domain" description="EamA" evidence="7">
    <location>
        <begin position="10"/>
        <end position="139"/>
    </location>
</feature>
<evidence type="ECO:0000313" key="8">
    <source>
        <dbReference type="EMBL" id="MBC8208149.1"/>
    </source>
</evidence>
<accession>A0A8J6TDE3</accession>
<comment type="subcellular location">
    <subcellularLocation>
        <location evidence="1">Membrane</location>
        <topology evidence="1">Multi-pass membrane protein</topology>
    </subcellularLocation>
</comment>
<dbReference type="Proteomes" id="UP000599024">
    <property type="component" value="Unassembled WGS sequence"/>
</dbReference>
<dbReference type="AlphaFoldDB" id="A0A8J6TDE3"/>
<dbReference type="Pfam" id="PF00892">
    <property type="entry name" value="EamA"/>
    <property type="match status" value="2"/>
</dbReference>
<evidence type="ECO:0000256" key="1">
    <source>
        <dbReference type="ARBA" id="ARBA00004141"/>
    </source>
</evidence>
<comment type="caution">
    <text evidence="8">The sequence shown here is derived from an EMBL/GenBank/DDBJ whole genome shotgun (WGS) entry which is preliminary data.</text>
</comment>